<dbReference type="InterPro" id="IPR025326">
    <property type="entry name" value="DUF4232"/>
</dbReference>
<feature type="domain" description="DUF4232" evidence="2">
    <location>
        <begin position="62"/>
        <end position="186"/>
    </location>
</feature>
<keyword evidence="4" id="KW-1185">Reference proteome</keyword>
<gene>
    <name evidence="3" type="ORF">Srubr_77010</name>
</gene>
<comment type="caution">
    <text evidence="3">The sequence shown here is derived from an EMBL/GenBank/DDBJ whole genome shotgun (WGS) entry which is preliminary data.</text>
</comment>
<dbReference type="EMBL" id="BNEA01000015">
    <property type="protein sequence ID" value="GHI57855.1"/>
    <property type="molecule type" value="Genomic_DNA"/>
</dbReference>
<accession>A0ABQ3RQ03</accession>
<evidence type="ECO:0000259" key="2">
    <source>
        <dbReference type="Pfam" id="PF14016"/>
    </source>
</evidence>
<feature type="region of interest" description="Disordered" evidence="1">
    <location>
        <begin position="1"/>
        <end position="26"/>
    </location>
</feature>
<name>A0ABQ3RQ03_STRRR</name>
<evidence type="ECO:0000313" key="4">
    <source>
        <dbReference type="Proteomes" id="UP000646738"/>
    </source>
</evidence>
<dbReference type="RefSeq" id="WP_189996867.1">
    <property type="nucleotide sequence ID" value="NZ_BNCB01000011.1"/>
</dbReference>
<protein>
    <recommendedName>
        <fullName evidence="2">DUF4232 domain-containing protein</fullName>
    </recommendedName>
</protein>
<dbReference type="Proteomes" id="UP000646738">
    <property type="component" value="Unassembled WGS sequence"/>
</dbReference>
<organism evidence="3 4">
    <name type="scientific">Streptomyces rubradiris</name>
    <name type="common">Streptomyces achromogenes subsp. rubradiris</name>
    <dbReference type="NCBI Taxonomy" id="285531"/>
    <lineage>
        <taxon>Bacteria</taxon>
        <taxon>Bacillati</taxon>
        <taxon>Actinomycetota</taxon>
        <taxon>Actinomycetes</taxon>
        <taxon>Kitasatosporales</taxon>
        <taxon>Streptomycetaceae</taxon>
        <taxon>Streptomyces</taxon>
    </lineage>
</organism>
<evidence type="ECO:0000313" key="3">
    <source>
        <dbReference type="EMBL" id="GHI57855.1"/>
    </source>
</evidence>
<proteinExistence type="predicted"/>
<sequence>MFSKPNPTTPPPGRRPTGRSRVPRGRGPVTALAVALLGVTAAGTAWSATPAAARTTAAIRTCAVSDLYLSMGAKEGAAGSLYWPVRFTNTSTSACALRGYPGVSVLDGAHHRIGPAAKHSGRGYGTVTLSPGRTATAVLRTTNGPVGGPCEPTGTYLRIYPPASRTATLVPAPWKTCSGVFQTGPVNTDGTF</sequence>
<reference evidence="4" key="1">
    <citation type="submission" date="2023-07" db="EMBL/GenBank/DDBJ databases">
        <title>Whole genome shotgun sequence of Streptomyces achromogenes subsp. rubradiris NBRC 14000.</title>
        <authorList>
            <person name="Komaki H."/>
            <person name="Tamura T."/>
        </authorList>
    </citation>
    <scope>NUCLEOTIDE SEQUENCE [LARGE SCALE GENOMIC DNA]</scope>
    <source>
        <strain evidence="4">NBRC 14000</strain>
    </source>
</reference>
<dbReference type="Pfam" id="PF14016">
    <property type="entry name" value="DUF4232"/>
    <property type="match status" value="1"/>
</dbReference>
<evidence type="ECO:0000256" key="1">
    <source>
        <dbReference type="SAM" id="MobiDB-lite"/>
    </source>
</evidence>